<dbReference type="EMBL" id="UINC01034183">
    <property type="protein sequence ID" value="SVB24630.1"/>
    <property type="molecule type" value="Genomic_DNA"/>
</dbReference>
<sequence length="162" mass="18116">MDSTGKIIYSRAQLAERLPDLLRPLVFTNGCFDILHRGHVDYLTRSAALGRFLLVAVNDDDSARRLNKGKDRPFNSLDDRIAVLAGLECIDCVVPFHEDTPLDLIQLLRPDHLVKGGDWPTNQIIGGEFVSQLGGQVHSVPFRYPHSTSKIIRQIRETEADG</sequence>
<proteinExistence type="predicted"/>
<dbReference type="NCBIfam" id="TIGR00125">
    <property type="entry name" value="cyt_tran_rel"/>
    <property type="match status" value="1"/>
</dbReference>
<dbReference type="InterPro" id="IPR004821">
    <property type="entry name" value="Cyt_trans-like"/>
</dbReference>
<organism evidence="4">
    <name type="scientific">marine metagenome</name>
    <dbReference type="NCBI Taxonomy" id="408172"/>
    <lineage>
        <taxon>unclassified sequences</taxon>
        <taxon>metagenomes</taxon>
        <taxon>ecological metagenomes</taxon>
    </lineage>
</organism>
<evidence type="ECO:0000256" key="2">
    <source>
        <dbReference type="ARBA" id="ARBA00022695"/>
    </source>
</evidence>
<dbReference type="AlphaFoldDB" id="A0A382CF11"/>
<dbReference type="PANTHER" id="PTHR43793">
    <property type="entry name" value="FAD SYNTHASE"/>
    <property type="match status" value="1"/>
</dbReference>
<dbReference type="InterPro" id="IPR050385">
    <property type="entry name" value="Archaeal_FAD_synthase"/>
</dbReference>
<reference evidence="4" key="1">
    <citation type="submission" date="2018-05" db="EMBL/GenBank/DDBJ databases">
        <authorList>
            <person name="Lanie J.A."/>
            <person name="Ng W.-L."/>
            <person name="Kazmierczak K.M."/>
            <person name="Andrzejewski T.M."/>
            <person name="Davidsen T.M."/>
            <person name="Wayne K.J."/>
            <person name="Tettelin H."/>
            <person name="Glass J.I."/>
            <person name="Rusch D."/>
            <person name="Podicherti R."/>
            <person name="Tsui H.-C.T."/>
            <person name="Winkler M.E."/>
        </authorList>
    </citation>
    <scope>NUCLEOTIDE SEQUENCE</scope>
</reference>
<evidence type="ECO:0000259" key="3">
    <source>
        <dbReference type="Pfam" id="PF01467"/>
    </source>
</evidence>
<dbReference type="GO" id="GO:0016779">
    <property type="term" value="F:nucleotidyltransferase activity"/>
    <property type="evidence" value="ECO:0007669"/>
    <property type="project" value="UniProtKB-KW"/>
</dbReference>
<protein>
    <recommendedName>
        <fullName evidence="3">Cytidyltransferase-like domain-containing protein</fullName>
    </recommendedName>
</protein>
<dbReference type="Gene3D" id="3.40.50.620">
    <property type="entry name" value="HUPs"/>
    <property type="match status" value="1"/>
</dbReference>
<evidence type="ECO:0000313" key="4">
    <source>
        <dbReference type="EMBL" id="SVB24630.1"/>
    </source>
</evidence>
<feature type="domain" description="Cytidyltransferase-like" evidence="3">
    <location>
        <begin position="27"/>
        <end position="122"/>
    </location>
</feature>
<name>A0A382CF11_9ZZZZ</name>
<accession>A0A382CF11</accession>
<keyword evidence="2" id="KW-0548">Nucleotidyltransferase</keyword>
<dbReference type="SUPFAM" id="SSF52374">
    <property type="entry name" value="Nucleotidylyl transferase"/>
    <property type="match status" value="1"/>
</dbReference>
<keyword evidence="1" id="KW-0808">Transferase</keyword>
<gene>
    <name evidence="4" type="ORF">METZ01_LOCUS177484</name>
</gene>
<dbReference type="InterPro" id="IPR014729">
    <property type="entry name" value="Rossmann-like_a/b/a_fold"/>
</dbReference>
<dbReference type="PANTHER" id="PTHR43793:SF2">
    <property type="entry name" value="BIFUNCTIONAL PROTEIN HLDE"/>
    <property type="match status" value="1"/>
</dbReference>
<evidence type="ECO:0000256" key="1">
    <source>
        <dbReference type="ARBA" id="ARBA00022679"/>
    </source>
</evidence>
<dbReference type="Pfam" id="PF01467">
    <property type="entry name" value="CTP_transf_like"/>
    <property type="match status" value="1"/>
</dbReference>